<protein>
    <submittedName>
        <fullName evidence="1">Uncharacterized protein</fullName>
    </submittedName>
</protein>
<dbReference type="OrthoDB" id="6132182at2759"/>
<proteinExistence type="predicted"/>
<sequence length="265" mass="29466">MPSPIYALIEGRDLAPRRIDDPVAAGLTDWFGKYLVDNANSDYPVTFRSLLTNTIPNKTWVPFAVGDGTYLNYKEENAHIPRDLRFIVVATPTSPSTTNPRGWPADAIVADVNHTQSEAFKKAMPTLFIVGSTAFDSETAFLQIASWEPTSGSLNFYQRDVKFSKEASEYPSWLYLGSSGDAFEPDTRGKGPFDGHVNGTLVMKELAVPWVHWQSMKFTISQTFPPDAPIRSEPLLNPSDNLNSFDFLAGAERLELIVKKAATKW</sequence>
<evidence type="ECO:0000313" key="2">
    <source>
        <dbReference type="Proteomes" id="UP000276215"/>
    </source>
</evidence>
<reference evidence="1 2" key="1">
    <citation type="journal article" date="2018" name="Nat. Ecol. Evol.">
        <title>Pezizomycetes genomes reveal the molecular basis of ectomycorrhizal truffle lifestyle.</title>
        <authorList>
            <person name="Murat C."/>
            <person name="Payen T."/>
            <person name="Noel B."/>
            <person name="Kuo A."/>
            <person name="Morin E."/>
            <person name="Chen J."/>
            <person name="Kohler A."/>
            <person name="Krizsan K."/>
            <person name="Balestrini R."/>
            <person name="Da Silva C."/>
            <person name="Montanini B."/>
            <person name="Hainaut M."/>
            <person name="Levati E."/>
            <person name="Barry K.W."/>
            <person name="Belfiori B."/>
            <person name="Cichocki N."/>
            <person name="Clum A."/>
            <person name="Dockter R.B."/>
            <person name="Fauchery L."/>
            <person name="Guy J."/>
            <person name="Iotti M."/>
            <person name="Le Tacon F."/>
            <person name="Lindquist E.A."/>
            <person name="Lipzen A."/>
            <person name="Malagnac F."/>
            <person name="Mello A."/>
            <person name="Molinier V."/>
            <person name="Miyauchi S."/>
            <person name="Poulain J."/>
            <person name="Riccioni C."/>
            <person name="Rubini A."/>
            <person name="Sitrit Y."/>
            <person name="Splivallo R."/>
            <person name="Traeger S."/>
            <person name="Wang M."/>
            <person name="Zifcakova L."/>
            <person name="Wipf D."/>
            <person name="Zambonelli A."/>
            <person name="Paolocci F."/>
            <person name="Nowrousian M."/>
            <person name="Ottonello S."/>
            <person name="Baldrian P."/>
            <person name="Spatafora J.W."/>
            <person name="Henrissat B."/>
            <person name="Nagy L.G."/>
            <person name="Aury J.M."/>
            <person name="Wincker P."/>
            <person name="Grigoriev I.V."/>
            <person name="Bonfante P."/>
            <person name="Martin F.M."/>
        </authorList>
    </citation>
    <scope>NUCLEOTIDE SEQUENCE [LARGE SCALE GENOMIC DNA]</scope>
    <source>
        <strain evidence="1 2">120613-1</strain>
    </source>
</reference>
<organism evidence="1 2">
    <name type="scientific">Choiromyces venosus 120613-1</name>
    <dbReference type="NCBI Taxonomy" id="1336337"/>
    <lineage>
        <taxon>Eukaryota</taxon>
        <taxon>Fungi</taxon>
        <taxon>Dikarya</taxon>
        <taxon>Ascomycota</taxon>
        <taxon>Pezizomycotina</taxon>
        <taxon>Pezizomycetes</taxon>
        <taxon>Pezizales</taxon>
        <taxon>Tuberaceae</taxon>
        <taxon>Choiromyces</taxon>
    </lineage>
</organism>
<name>A0A3N4IZW5_9PEZI</name>
<keyword evidence="2" id="KW-1185">Reference proteome</keyword>
<accession>A0A3N4IZW5</accession>
<gene>
    <name evidence="1" type="ORF">L873DRAFT_316210</name>
</gene>
<evidence type="ECO:0000313" key="1">
    <source>
        <dbReference type="EMBL" id="RPA91405.1"/>
    </source>
</evidence>
<dbReference type="AlphaFoldDB" id="A0A3N4IZW5"/>
<dbReference type="Proteomes" id="UP000276215">
    <property type="component" value="Unassembled WGS sequence"/>
</dbReference>
<dbReference type="EMBL" id="ML120498">
    <property type="protein sequence ID" value="RPA91405.1"/>
    <property type="molecule type" value="Genomic_DNA"/>
</dbReference>